<dbReference type="RefSeq" id="WP_221301786.1">
    <property type="nucleotide sequence ID" value="NZ_JACHHW010000017.1"/>
</dbReference>
<keyword evidence="6" id="KW-0472">Membrane</keyword>
<protein>
    <submittedName>
        <fullName evidence="9">Long-chain fatty acid transport protein</fullName>
    </submittedName>
</protein>
<dbReference type="AlphaFoldDB" id="A0A840RAB3"/>
<evidence type="ECO:0000256" key="7">
    <source>
        <dbReference type="ARBA" id="ARBA00023237"/>
    </source>
</evidence>
<sequence length="386" mass="42151">MSGTDMAFSSNPTGINNNPAGIAKTKSSQLEFTLESHRLIGTRHKDSLGNDVRTEHDKAYLINGGWLTPLNKYPNLTAGIGLFVQGGAGFKYSGLLTETGERDDISALFGVFRIAPALAYKATDTLRLGLSVSVNYTEANQEVFPNISNAEFGLFGAEIINASGLSYSWRAGLQYDLSPAITVGLAYGASTKMKLENGEAIINFEDLGFGRVNYADASIKGLSLPEEIGLGISWQVTPQLNLGADINLYAWKDALGKVQTHFSRPQQPTPMAEINIENDLSGKNNFSKSVAAIYQINDANIIYTGLSHVGSAVNASGLSPLNNFTAKWHYSIGYEHKFNPRWKGFVSYTYSPANSRSYSDKQLPLGNESEASFSYYSMIFTMRYAW</sequence>
<name>A0A840RAB3_9GAMM</name>
<dbReference type="Pfam" id="PF03349">
    <property type="entry name" value="Toluene_X"/>
    <property type="match status" value="1"/>
</dbReference>
<dbReference type="Proteomes" id="UP000536640">
    <property type="component" value="Unassembled WGS sequence"/>
</dbReference>
<dbReference type="GO" id="GO:0015483">
    <property type="term" value="F:long-chain fatty acid transporting porin activity"/>
    <property type="evidence" value="ECO:0007669"/>
    <property type="project" value="TreeGrafter"/>
</dbReference>
<organism evidence="9 10">
    <name type="scientific">Zhongshania antarctica</name>
    <dbReference type="NCBI Taxonomy" id="641702"/>
    <lineage>
        <taxon>Bacteria</taxon>
        <taxon>Pseudomonadati</taxon>
        <taxon>Pseudomonadota</taxon>
        <taxon>Gammaproteobacteria</taxon>
        <taxon>Cellvibrionales</taxon>
        <taxon>Spongiibacteraceae</taxon>
        <taxon>Zhongshania</taxon>
    </lineage>
</organism>
<evidence type="ECO:0000256" key="3">
    <source>
        <dbReference type="ARBA" id="ARBA00022452"/>
    </source>
</evidence>
<evidence type="ECO:0000313" key="9">
    <source>
        <dbReference type="EMBL" id="MBB5189241.1"/>
    </source>
</evidence>
<evidence type="ECO:0000256" key="2">
    <source>
        <dbReference type="ARBA" id="ARBA00008163"/>
    </source>
</evidence>
<evidence type="ECO:0000256" key="1">
    <source>
        <dbReference type="ARBA" id="ARBA00004571"/>
    </source>
</evidence>
<dbReference type="Gene3D" id="2.40.160.60">
    <property type="entry name" value="Outer membrane protein transport protein (OMPP1/FadL/TodX)"/>
    <property type="match status" value="1"/>
</dbReference>
<evidence type="ECO:0000313" key="10">
    <source>
        <dbReference type="Proteomes" id="UP000536640"/>
    </source>
</evidence>
<keyword evidence="3" id="KW-1134">Transmembrane beta strand</keyword>
<comment type="caution">
    <text evidence="9">The sequence shown here is derived from an EMBL/GenBank/DDBJ whole genome shotgun (WGS) entry which is preliminary data.</text>
</comment>
<keyword evidence="7" id="KW-0998">Cell outer membrane</keyword>
<keyword evidence="5" id="KW-0732">Signal</keyword>
<evidence type="ECO:0000256" key="8">
    <source>
        <dbReference type="SAM" id="MobiDB-lite"/>
    </source>
</evidence>
<comment type="subcellular location">
    <subcellularLocation>
        <location evidence="1">Cell outer membrane</location>
        <topology evidence="1">Multi-pass membrane protein</topology>
    </subcellularLocation>
</comment>
<evidence type="ECO:0000256" key="6">
    <source>
        <dbReference type="ARBA" id="ARBA00023136"/>
    </source>
</evidence>
<evidence type="ECO:0000256" key="4">
    <source>
        <dbReference type="ARBA" id="ARBA00022692"/>
    </source>
</evidence>
<accession>A0A840RAB3</accession>
<dbReference type="SUPFAM" id="SSF56935">
    <property type="entry name" value="Porins"/>
    <property type="match status" value="1"/>
</dbReference>
<dbReference type="EMBL" id="JACHHW010000017">
    <property type="protein sequence ID" value="MBB5189241.1"/>
    <property type="molecule type" value="Genomic_DNA"/>
</dbReference>
<comment type="similarity">
    <text evidence="2">Belongs to the OmpP1/FadL family.</text>
</comment>
<gene>
    <name evidence="9" type="ORF">HNQ57_003544</name>
</gene>
<dbReference type="InterPro" id="IPR005017">
    <property type="entry name" value="OMPP1/FadL/TodX"/>
</dbReference>
<dbReference type="PANTHER" id="PTHR35093">
    <property type="entry name" value="OUTER MEMBRANE PROTEIN NMB0088-RELATED"/>
    <property type="match status" value="1"/>
</dbReference>
<keyword evidence="4" id="KW-0812">Transmembrane</keyword>
<keyword evidence="10" id="KW-1185">Reference proteome</keyword>
<dbReference type="PANTHER" id="PTHR35093:SF8">
    <property type="entry name" value="OUTER MEMBRANE PROTEIN NMB0088-RELATED"/>
    <property type="match status" value="1"/>
</dbReference>
<evidence type="ECO:0000256" key="5">
    <source>
        <dbReference type="ARBA" id="ARBA00022729"/>
    </source>
</evidence>
<feature type="region of interest" description="Disordered" evidence="8">
    <location>
        <begin position="1"/>
        <end position="22"/>
    </location>
</feature>
<reference evidence="9 10" key="1">
    <citation type="submission" date="2020-08" db="EMBL/GenBank/DDBJ databases">
        <title>Genomic Encyclopedia of Type Strains, Phase IV (KMG-IV): sequencing the most valuable type-strain genomes for metagenomic binning, comparative biology and taxonomic classification.</title>
        <authorList>
            <person name="Goeker M."/>
        </authorList>
    </citation>
    <scope>NUCLEOTIDE SEQUENCE [LARGE SCALE GENOMIC DNA]</scope>
    <source>
        <strain evidence="9 10">DSM 25701</strain>
    </source>
</reference>
<proteinExistence type="inferred from homology"/>
<dbReference type="GO" id="GO:0009279">
    <property type="term" value="C:cell outer membrane"/>
    <property type="evidence" value="ECO:0007669"/>
    <property type="project" value="UniProtKB-SubCell"/>
</dbReference>